<reference evidence="2" key="1">
    <citation type="submission" date="2021-01" db="EMBL/GenBank/DDBJ databases">
        <authorList>
            <consortium name="Genoscope - CEA"/>
            <person name="William W."/>
        </authorList>
    </citation>
    <scope>NUCLEOTIDE SEQUENCE</scope>
</reference>
<gene>
    <name evidence="2" type="ORF">PPRIM_AZ9-3.1.T0610174</name>
</gene>
<sequence>MTSKLPELINLNDSVASLTDFLKKIPEEVNTSFDYKIPNGIILDEIITQLIKNPKKQEDHKIIFNDSGYQNIQTIQSILGIEFKITKDIDELLNEQTQIYLNQFLSTLPQEKESQSNSIATVQINELENAKLLHQKDIIQLTGMQSKLHKQDVRQELIEQLLESKKFNIRITQQSINLFNDQLMFRNLFQQFKQQFEELIYCVLKLETTLTFRTQKLQLELQMSQNEREKLQIKEIDKLKSIIKEKDEQLIDITNKIQFNVTHYQKLEEQIQIAKQSIQKQIMSIKQTKQEKEDKQKTSSPSVMSASKSNISDLEILKQQTRKVSNSYAHRNRFKTVFFKR</sequence>
<keyword evidence="3" id="KW-1185">Reference proteome</keyword>
<comment type="caution">
    <text evidence="2">The sequence shown here is derived from an EMBL/GenBank/DDBJ whole genome shotgun (WGS) entry which is preliminary data.</text>
</comment>
<evidence type="ECO:0000313" key="3">
    <source>
        <dbReference type="Proteomes" id="UP000688137"/>
    </source>
</evidence>
<dbReference type="AlphaFoldDB" id="A0A8S1MJT4"/>
<evidence type="ECO:0000256" key="1">
    <source>
        <dbReference type="SAM" id="MobiDB-lite"/>
    </source>
</evidence>
<accession>A0A8S1MJT4</accession>
<feature type="region of interest" description="Disordered" evidence="1">
    <location>
        <begin position="287"/>
        <end position="307"/>
    </location>
</feature>
<proteinExistence type="predicted"/>
<dbReference type="OMA" id="KFNIRIT"/>
<dbReference type="EMBL" id="CAJJDM010000062">
    <property type="protein sequence ID" value="CAD8079202.1"/>
    <property type="molecule type" value="Genomic_DNA"/>
</dbReference>
<protein>
    <submittedName>
        <fullName evidence="2">Uncharacterized protein</fullName>
    </submittedName>
</protein>
<dbReference type="Proteomes" id="UP000688137">
    <property type="component" value="Unassembled WGS sequence"/>
</dbReference>
<evidence type="ECO:0000313" key="2">
    <source>
        <dbReference type="EMBL" id="CAD8079202.1"/>
    </source>
</evidence>
<feature type="compositionally biased region" description="Basic and acidic residues" evidence="1">
    <location>
        <begin position="288"/>
        <end position="297"/>
    </location>
</feature>
<name>A0A8S1MJT4_PARPR</name>
<organism evidence="2 3">
    <name type="scientific">Paramecium primaurelia</name>
    <dbReference type="NCBI Taxonomy" id="5886"/>
    <lineage>
        <taxon>Eukaryota</taxon>
        <taxon>Sar</taxon>
        <taxon>Alveolata</taxon>
        <taxon>Ciliophora</taxon>
        <taxon>Intramacronucleata</taxon>
        <taxon>Oligohymenophorea</taxon>
        <taxon>Peniculida</taxon>
        <taxon>Parameciidae</taxon>
        <taxon>Paramecium</taxon>
    </lineage>
</organism>